<sequence>MASLPVLVFPPRFNDTARVLSEAAARRGLRIETLSTWRVPEHLRGHGAAHLYAGPLFADAVGAELNLALLQPPEDFLPSLDPAFLARDVRLASIAEARTIRRPVFVKPPADKQFPAKVYADGSKLPGPDAVDDDLPVLVSDVVRFLVEYRLFVLDGAIHTGSRYATDGDLDIAPLDPANADTALALDFADDLLRATAARLPSAVVVDVGILRSEDGARRPAVIEANMAWASGHYAADADRVLDVVLRAAFDHGMLTTRDTPFARPVPAVRG</sequence>
<dbReference type="EMBL" id="JAGSOG010000049">
    <property type="protein sequence ID" value="MBR7834136.1"/>
    <property type="molecule type" value="Genomic_DNA"/>
</dbReference>
<name>A0A941EMR1_9ACTN</name>
<dbReference type="RefSeq" id="WP_212528657.1">
    <property type="nucleotide sequence ID" value="NZ_JAGSOG010000049.1"/>
</dbReference>
<feature type="domain" description="ATP-grasp" evidence="1">
    <location>
        <begin position="84"/>
        <end position="244"/>
    </location>
</feature>
<reference evidence="2" key="1">
    <citation type="submission" date="2021-04" db="EMBL/GenBank/DDBJ databases">
        <title>Genome based classification of Actinospica acidithermotolerans sp. nov., an actinobacterium isolated from an Indonesian hot spring.</title>
        <authorList>
            <person name="Kusuma A.B."/>
            <person name="Putra K.E."/>
            <person name="Nafisah S."/>
            <person name="Loh J."/>
            <person name="Nouioui I."/>
            <person name="Goodfellow M."/>
        </authorList>
    </citation>
    <scope>NUCLEOTIDE SEQUENCE</scope>
    <source>
        <strain evidence="2">CSCA 57</strain>
    </source>
</reference>
<comment type="caution">
    <text evidence="2">The sequence shown here is derived from an EMBL/GenBank/DDBJ whole genome shotgun (WGS) entry which is preliminary data.</text>
</comment>
<evidence type="ECO:0000259" key="1">
    <source>
        <dbReference type="Pfam" id="PF18299"/>
    </source>
</evidence>
<proteinExistence type="predicted"/>
<gene>
    <name evidence="2" type="ORF">KDL01_12740</name>
</gene>
<organism evidence="2 3">
    <name type="scientific">Actinospica durhamensis</name>
    <dbReference type="NCBI Taxonomy" id="1508375"/>
    <lineage>
        <taxon>Bacteria</taxon>
        <taxon>Bacillati</taxon>
        <taxon>Actinomycetota</taxon>
        <taxon>Actinomycetes</taxon>
        <taxon>Catenulisporales</taxon>
        <taxon>Actinospicaceae</taxon>
        <taxon>Actinospica</taxon>
    </lineage>
</organism>
<keyword evidence="3" id="KW-1185">Reference proteome</keyword>
<dbReference type="Pfam" id="PF18299">
    <property type="entry name" value="R2K_2"/>
    <property type="match status" value="1"/>
</dbReference>
<protein>
    <submittedName>
        <fullName evidence="2">ATP-grasp domain-containing protein</fullName>
    </submittedName>
</protein>
<dbReference type="Proteomes" id="UP000675781">
    <property type="component" value="Unassembled WGS sequence"/>
</dbReference>
<evidence type="ECO:0000313" key="3">
    <source>
        <dbReference type="Proteomes" id="UP000675781"/>
    </source>
</evidence>
<dbReference type="InterPro" id="IPR041261">
    <property type="entry name" value="R2K_2"/>
</dbReference>
<dbReference type="AlphaFoldDB" id="A0A941EMR1"/>
<evidence type="ECO:0000313" key="2">
    <source>
        <dbReference type="EMBL" id="MBR7834136.1"/>
    </source>
</evidence>
<accession>A0A941EMR1</accession>